<feature type="transmembrane region" description="Helical" evidence="2">
    <location>
        <begin position="30"/>
        <end position="51"/>
    </location>
</feature>
<protein>
    <recommendedName>
        <fullName evidence="3">YiaAB two helix domain-containing protein</fullName>
    </recommendedName>
</protein>
<keyword evidence="2" id="KW-0472">Membrane</keyword>
<dbReference type="PANTHER" id="PTHR37290:SF1">
    <property type="entry name" value="INNER MEMBRANE PROTEIN YIAA"/>
    <property type="match status" value="1"/>
</dbReference>
<dbReference type="Proteomes" id="UP000007076">
    <property type="component" value="Chromosome"/>
</dbReference>
<dbReference type="KEGG" id="ksk:KSE_42870"/>
<keyword evidence="5" id="KW-1185">Reference proteome</keyword>
<organism evidence="4 5">
    <name type="scientific">Kitasatospora setae (strain ATCC 33774 / DSM 43861 / JCM 3304 / KCC A-0304 / NBRC 14216 / KM-6054)</name>
    <name type="common">Streptomyces setae</name>
    <dbReference type="NCBI Taxonomy" id="452652"/>
    <lineage>
        <taxon>Bacteria</taxon>
        <taxon>Bacillati</taxon>
        <taxon>Actinomycetota</taxon>
        <taxon>Actinomycetes</taxon>
        <taxon>Kitasatosporales</taxon>
        <taxon>Streptomycetaceae</taxon>
        <taxon>Kitasatospora</taxon>
    </lineage>
</organism>
<dbReference type="PATRIC" id="fig|452652.3.peg.4281"/>
<evidence type="ECO:0000259" key="3">
    <source>
        <dbReference type="Pfam" id="PF05360"/>
    </source>
</evidence>
<reference evidence="4 5" key="1">
    <citation type="journal article" date="2010" name="DNA Res.">
        <title>Genome sequence of Kitasatospora setae NBRC 14216T: an evolutionary snapshot of the family Streptomycetaceae.</title>
        <authorList>
            <person name="Ichikawa N."/>
            <person name="Oguchi A."/>
            <person name="Ikeda H."/>
            <person name="Ishikawa J."/>
            <person name="Kitani S."/>
            <person name="Watanabe Y."/>
            <person name="Nakamura S."/>
            <person name="Katano Y."/>
            <person name="Kishi E."/>
            <person name="Sasagawa M."/>
            <person name="Ankai A."/>
            <person name="Fukui S."/>
            <person name="Hashimoto Y."/>
            <person name="Kamata S."/>
            <person name="Otoguro M."/>
            <person name="Tanikawa S."/>
            <person name="Nihira T."/>
            <person name="Horinouchi S."/>
            <person name="Ohnishi Y."/>
            <person name="Hayakawa M."/>
            <person name="Kuzuyama T."/>
            <person name="Arisawa A."/>
            <person name="Nomoto F."/>
            <person name="Miura H."/>
            <person name="Takahashi Y."/>
            <person name="Fujita N."/>
        </authorList>
    </citation>
    <scope>NUCLEOTIDE SEQUENCE [LARGE SCALE GENOMIC DNA]</scope>
    <source>
        <strain evidence="5">ATCC 33774 / DSM 43861 / JCM 3304 / KCC A-0304 / NBRC 14216 / KM-6054</strain>
    </source>
</reference>
<evidence type="ECO:0000256" key="1">
    <source>
        <dbReference type="SAM" id="MobiDB-lite"/>
    </source>
</evidence>
<dbReference type="GO" id="GO:0005886">
    <property type="term" value="C:plasma membrane"/>
    <property type="evidence" value="ECO:0007669"/>
    <property type="project" value="TreeGrafter"/>
</dbReference>
<evidence type="ECO:0000256" key="2">
    <source>
        <dbReference type="SAM" id="Phobius"/>
    </source>
</evidence>
<dbReference type="HOGENOM" id="CLU_172326_1_0_11"/>
<feature type="transmembrane region" description="Helical" evidence="2">
    <location>
        <begin position="57"/>
        <end position="77"/>
    </location>
</feature>
<dbReference type="STRING" id="452652.KSE_42870"/>
<dbReference type="InterPro" id="IPR038972">
    <property type="entry name" value="YiaA-like"/>
</dbReference>
<dbReference type="eggNOG" id="COG4298">
    <property type="taxonomic scope" value="Bacteria"/>
</dbReference>
<evidence type="ECO:0000313" key="5">
    <source>
        <dbReference type="Proteomes" id="UP000007076"/>
    </source>
</evidence>
<name>E4MZY8_KITSK</name>
<feature type="domain" description="YiaAB two helix" evidence="3">
    <location>
        <begin position="30"/>
        <end position="82"/>
    </location>
</feature>
<keyword evidence="2" id="KW-1133">Transmembrane helix</keyword>
<proteinExistence type="predicted"/>
<dbReference type="InterPro" id="IPR008024">
    <property type="entry name" value="YiaAB"/>
</dbReference>
<gene>
    <name evidence="4" type="ordered locus">KSE_42870</name>
</gene>
<sequence length="113" mass="12533">MSIRTHDRRPTRRDPGPMTAPVPQRTTSAYFLQAVASFGFALVALALGIAYLPVSAWMRAFLAVGLLYVVTSAFTLAKVVRDRQEEGALTSRVDQARLEKLISEHDPYRVEGI</sequence>
<dbReference type="PANTHER" id="PTHR37290">
    <property type="entry name" value="INNER MEMBRANE PROTEIN YIAA-RELATED"/>
    <property type="match status" value="1"/>
</dbReference>
<feature type="region of interest" description="Disordered" evidence="1">
    <location>
        <begin position="1"/>
        <end position="23"/>
    </location>
</feature>
<keyword evidence="2" id="KW-0812">Transmembrane</keyword>
<dbReference type="Pfam" id="PF05360">
    <property type="entry name" value="YiaAB"/>
    <property type="match status" value="1"/>
</dbReference>
<accession>E4MZY8</accession>
<evidence type="ECO:0000313" key="4">
    <source>
        <dbReference type="EMBL" id="BAJ30072.1"/>
    </source>
</evidence>
<dbReference type="AlphaFoldDB" id="E4MZY8"/>
<dbReference type="EMBL" id="AP010968">
    <property type="protein sequence ID" value="BAJ30072.1"/>
    <property type="molecule type" value="Genomic_DNA"/>
</dbReference>
<dbReference type="GO" id="GO:0006974">
    <property type="term" value="P:DNA damage response"/>
    <property type="evidence" value="ECO:0007669"/>
    <property type="project" value="TreeGrafter"/>
</dbReference>
<feature type="compositionally biased region" description="Basic residues" evidence="1">
    <location>
        <begin position="1"/>
        <end position="11"/>
    </location>
</feature>